<gene>
    <name evidence="2" type="primary">pgaD</name>
    <name evidence="2" type="ORF">IXC47_00675</name>
</gene>
<feature type="transmembrane region" description="Helical" evidence="1">
    <location>
        <begin position="26"/>
        <end position="56"/>
    </location>
</feature>
<reference evidence="2 3" key="1">
    <citation type="submission" date="2020-11" db="EMBL/GenBank/DDBJ databases">
        <title>WGS of Herminiimonas contaminans strain Marseille-Q4544 isolated from planarians Schmidtea mediterranea.</title>
        <authorList>
            <person name="Kangale L."/>
        </authorList>
    </citation>
    <scope>NUCLEOTIDE SEQUENCE [LARGE SCALE GENOMIC DNA]</scope>
    <source>
        <strain evidence="2 3">Marseille-Q4544</strain>
    </source>
</reference>
<evidence type="ECO:0000313" key="3">
    <source>
        <dbReference type="Proteomes" id="UP000657372"/>
    </source>
</evidence>
<evidence type="ECO:0000256" key="1">
    <source>
        <dbReference type="SAM" id="Phobius"/>
    </source>
</evidence>
<accession>A0ABS0ESN3</accession>
<comment type="caution">
    <text evidence="2">The sequence shown here is derived from an EMBL/GenBank/DDBJ whole genome shotgun (WGS) entry which is preliminary data.</text>
</comment>
<proteinExistence type="predicted"/>
<dbReference type="RefSeq" id="WP_195874409.1">
    <property type="nucleotide sequence ID" value="NZ_JADOEL010000001.1"/>
</dbReference>
<dbReference type="Pfam" id="PF13994">
    <property type="entry name" value="PgaD"/>
    <property type="match status" value="1"/>
</dbReference>
<protein>
    <submittedName>
        <fullName evidence="2">Poly-beta-1,6-N-acetyl-D-glucosamine biosynthesis protein PgaD</fullName>
    </submittedName>
</protein>
<evidence type="ECO:0000313" key="2">
    <source>
        <dbReference type="EMBL" id="MBF8176188.1"/>
    </source>
</evidence>
<sequence length="178" mass="19898">MTSDLQEQTNPLILNKPHLVAPLTKVVSALITVVFWGFFVYLWWPLITLVAGMLGYHTINELTYAADMLNVRHLTISYALIVMALSGSLLLWAAVEYFRFRNLNRRRWPNAVAVADLATYSSLPESDLQQLQSERRMVAHHDDHGGVMQFDGAQQEKAAAGGKAADFALHARLLGHPT</sequence>
<keyword evidence="1" id="KW-1133">Transmembrane helix</keyword>
<keyword evidence="3" id="KW-1185">Reference proteome</keyword>
<keyword evidence="1" id="KW-0812">Transmembrane</keyword>
<organism evidence="2 3">
    <name type="scientific">Herminiimonas contaminans</name>
    <dbReference type="NCBI Taxonomy" id="1111140"/>
    <lineage>
        <taxon>Bacteria</taxon>
        <taxon>Pseudomonadati</taxon>
        <taxon>Pseudomonadota</taxon>
        <taxon>Betaproteobacteria</taxon>
        <taxon>Burkholderiales</taxon>
        <taxon>Oxalobacteraceae</taxon>
        <taxon>Herminiimonas</taxon>
    </lineage>
</organism>
<dbReference type="NCBIfam" id="TIGR03940">
    <property type="entry name" value="PGA_PgaD"/>
    <property type="match status" value="1"/>
</dbReference>
<keyword evidence="1" id="KW-0472">Membrane</keyword>
<dbReference type="InterPro" id="IPR023829">
    <property type="entry name" value="PGA_PgaD"/>
</dbReference>
<feature type="transmembrane region" description="Helical" evidence="1">
    <location>
        <begin position="76"/>
        <end position="98"/>
    </location>
</feature>
<dbReference type="Proteomes" id="UP000657372">
    <property type="component" value="Unassembled WGS sequence"/>
</dbReference>
<name>A0ABS0ESN3_9BURK</name>
<dbReference type="EMBL" id="JADOEL010000001">
    <property type="protein sequence ID" value="MBF8176188.1"/>
    <property type="molecule type" value="Genomic_DNA"/>
</dbReference>